<evidence type="ECO:0000313" key="1">
    <source>
        <dbReference type="EMBL" id="QJF51506.1"/>
    </source>
</evidence>
<dbReference type="InterPro" id="IPR038666">
    <property type="entry name" value="SSP1_head-tail_sf"/>
</dbReference>
<organism evidence="1 2">
    <name type="scientific">Roseobacter ponti</name>
    <dbReference type="NCBI Taxonomy" id="1891787"/>
    <lineage>
        <taxon>Bacteria</taxon>
        <taxon>Pseudomonadati</taxon>
        <taxon>Pseudomonadota</taxon>
        <taxon>Alphaproteobacteria</taxon>
        <taxon>Rhodobacterales</taxon>
        <taxon>Roseobacteraceae</taxon>
        <taxon>Roseobacter</taxon>
    </lineage>
</organism>
<name>A0A858SX99_9RHOB</name>
<protein>
    <submittedName>
        <fullName evidence="1">Head-tail adaptor protein</fullName>
    </submittedName>
</protein>
<proteinExistence type="predicted"/>
<dbReference type="EMBL" id="CP048788">
    <property type="protein sequence ID" value="QJF51506.1"/>
    <property type="molecule type" value="Genomic_DNA"/>
</dbReference>
<evidence type="ECO:0000313" key="2">
    <source>
        <dbReference type="Proteomes" id="UP000503308"/>
    </source>
</evidence>
<dbReference type="AlphaFoldDB" id="A0A858SX99"/>
<dbReference type="InterPro" id="IPR008767">
    <property type="entry name" value="Phage_SPP1_head-tail_adaptor"/>
</dbReference>
<dbReference type="Gene3D" id="2.40.10.270">
    <property type="entry name" value="Bacteriophage SPP1 head-tail adaptor protein"/>
    <property type="match status" value="1"/>
</dbReference>
<dbReference type="Pfam" id="PF05521">
    <property type="entry name" value="Phage_HCP"/>
    <property type="match status" value="1"/>
</dbReference>
<accession>A0A858SX99</accession>
<dbReference type="KEGG" id="rpon:G3256_10195"/>
<sequence>MSVPRLNRRLVLEEPQRLSDGAGGFSTQWHALGTLWADVTARTGRETAQSGAPVSAMSYRIIVRGAPWGNAARPKPEQRFREGARIFLIQAVAEEDAEGRFITCFAREETAV</sequence>
<dbReference type="Proteomes" id="UP000503308">
    <property type="component" value="Chromosome"/>
</dbReference>
<dbReference type="RefSeq" id="WP_169640723.1">
    <property type="nucleotide sequence ID" value="NZ_CP048788.1"/>
</dbReference>
<keyword evidence="2" id="KW-1185">Reference proteome</keyword>
<gene>
    <name evidence="1" type="ORF">G3256_10195</name>
</gene>
<reference evidence="1 2" key="1">
    <citation type="submission" date="2020-02" db="EMBL/GenBank/DDBJ databases">
        <title>Genome sequence of Roseobacter ponti.</title>
        <authorList>
            <person name="Hollensteiner J."/>
            <person name="Schneider D."/>
            <person name="Poehlein A."/>
            <person name="Daniel R."/>
        </authorList>
    </citation>
    <scope>NUCLEOTIDE SEQUENCE [LARGE SCALE GENOMIC DNA]</scope>
    <source>
        <strain evidence="1 2">DSM 106830</strain>
    </source>
</reference>